<dbReference type="EMBL" id="KZ819871">
    <property type="protein sequence ID" value="PWN51092.1"/>
    <property type="molecule type" value="Genomic_DNA"/>
</dbReference>
<proteinExistence type="predicted"/>
<name>A0ACD0NZ57_9BASI</name>
<reference evidence="1 2" key="1">
    <citation type="journal article" date="2018" name="Mol. Biol. Evol.">
        <title>Broad Genomic Sampling Reveals a Smut Pathogenic Ancestry of the Fungal Clade Ustilaginomycotina.</title>
        <authorList>
            <person name="Kijpornyongpan T."/>
            <person name="Mondo S.J."/>
            <person name="Barry K."/>
            <person name="Sandor L."/>
            <person name="Lee J."/>
            <person name="Lipzen A."/>
            <person name="Pangilinan J."/>
            <person name="LaButti K."/>
            <person name="Hainaut M."/>
            <person name="Henrissat B."/>
            <person name="Grigoriev I.V."/>
            <person name="Spatafora J.W."/>
            <person name="Aime M.C."/>
        </authorList>
    </citation>
    <scope>NUCLEOTIDE SEQUENCE [LARGE SCALE GENOMIC DNA]</scope>
    <source>
        <strain evidence="1 2">SA 807</strain>
    </source>
</reference>
<gene>
    <name evidence="1" type="ORF">IE53DRAFT_64231</name>
</gene>
<sequence>MQVALGLLPVSLSRSLSLSLFFLFLFLGDPQAHQQQTRAHKAQLHSDSNCLLGLRLLGLTVTTPLSPRFTRLRLLTSTNSLTHLTQAPSLQPLSRPRPSPSRLHSLPSRPSPSSPFSCHFSSG</sequence>
<dbReference type="Proteomes" id="UP000245626">
    <property type="component" value="Unassembled WGS sequence"/>
</dbReference>
<organism evidence="1 2">
    <name type="scientific">Violaceomyces palustris</name>
    <dbReference type="NCBI Taxonomy" id="1673888"/>
    <lineage>
        <taxon>Eukaryota</taxon>
        <taxon>Fungi</taxon>
        <taxon>Dikarya</taxon>
        <taxon>Basidiomycota</taxon>
        <taxon>Ustilaginomycotina</taxon>
        <taxon>Ustilaginomycetes</taxon>
        <taxon>Violaceomycetales</taxon>
        <taxon>Violaceomycetaceae</taxon>
        <taxon>Violaceomyces</taxon>
    </lineage>
</organism>
<accession>A0ACD0NZ57</accession>
<evidence type="ECO:0000313" key="1">
    <source>
        <dbReference type="EMBL" id="PWN51092.1"/>
    </source>
</evidence>
<evidence type="ECO:0000313" key="2">
    <source>
        <dbReference type="Proteomes" id="UP000245626"/>
    </source>
</evidence>
<keyword evidence="2" id="KW-1185">Reference proteome</keyword>
<protein>
    <submittedName>
        <fullName evidence="1">Uncharacterized protein</fullName>
    </submittedName>
</protein>